<evidence type="ECO:0000313" key="3">
    <source>
        <dbReference type="Proteomes" id="UP000823388"/>
    </source>
</evidence>
<gene>
    <name evidence="2" type="ORF">PVAP13_2NG087146</name>
</gene>
<evidence type="ECO:0000313" key="2">
    <source>
        <dbReference type="EMBL" id="KAG2632333.1"/>
    </source>
</evidence>
<accession>A0A8T0VI64</accession>
<dbReference type="AlphaFoldDB" id="A0A8T0VI64"/>
<comment type="caution">
    <text evidence="2">The sequence shown here is derived from an EMBL/GenBank/DDBJ whole genome shotgun (WGS) entry which is preliminary data.</text>
</comment>
<feature type="region of interest" description="Disordered" evidence="1">
    <location>
        <begin position="34"/>
        <end position="71"/>
    </location>
</feature>
<sequence>MHTNYRLGDCRQKRHTCDAHLILPCVAQQRVNRKGGGEVGGLRDGQRGRSRPPRSPRQSAHPNHAATRAGHARSRLLGAAAPPLACHCRRPSRLHERSSWVALPHALGAACLCCSPSLPLVGCAATCARGRPPPPLAITAARTGYASATRRLRSGPLASAARRRRRSWAALLLALGAAHLHRSPSLPLEPATRAPLVGYAPACARLRRRQAP</sequence>
<name>A0A8T0VI64_PANVG</name>
<organism evidence="2 3">
    <name type="scientific">Panicum virgatum</name>
    <name type="common">Blackwell switchgrass</name>
    <dbReference type="NCBI Taxonomy" id="38727"/>
    <lineage>
        <taxon>Eukaryota</taxon>
        <taxon>Viridiplantae</taxon>
        <taxon>Streptophyta</taxon>
        <taxon>Embryophyta</taxon>
        <taxon>Tracheophyta</taxon>
        <taxon>Spermatophyta</taxon>
        <taxon>Magnoliopsida</taxon>
        <taxon>Liliopsida</taxon>
        <taxon>Poales</taxon>
        <taxon>Poaceae</taxon>
        <taxon>PACMAD clade</taxon>
        <taxon>Panicoideae</taxon>
        <taxon>Panicodae</taxon>
        <taxon>Paniceae</taxon>
        <taxon>Panicinae</taxon>
        <taxon>Panicum</taxon>
        <taxon>Panicum sect. Hiantes</taxon>
    </lineage>
</organism>
<protein>
    <submittedName>
        <fullName evidence="2">Uncharacterized protein</fullName>
    </submittedName>
</protein>
<evidence type="ECO:0000256" key="1">
    <source>
        <dbReference type="SAM" id="MobiDB-lite"/>
    </source>
</evidence>
<dbReference type="EMBL" id="CM029040">
    <property type="protein sequence ID" value="KAG2632333.1"/>
    <property type="molecule type" value="Genomic_DNA"/>
</dbReference>
<reference evidence="2" key="1">
    <citation type="submission" date="2020-05" db="EMBL/GenBank/DDBJ databases">
        <title>WGS assembly of Panicum virgatum.</title>
        <authorList>
            <person name="Lovell J.T."/>
            <person name="Jenkins J."/>
            <person name="Shu S."/>
            <person name="Juenger T.E."/>
            <person name="Schmutz J."/>
        </authorList>
    </citation>
    <scope>NUCLEOTIDE SEQUENCE</scope>
    <source>
        <strain evidence="2">AP13</strain>
    </source>
</reference>
<proteinExistence type="predicted"/>
<dbReference type="Proteomes" id="UP000823388">
    <property type="component" value="Chromosome 2N"/>
</dbReference>
<keyword evidence="3" id="KW-1185">Reference proteome</keyword>